<dbReference type="GeneID" id="59265513"/>
<dbReference type="AlphaFoldDB" id="A0A8H6EKM1"/>
<evidence type="ECO:0000313" key="2">
    <source>
        <dbReference type="Proteomes" id="UP000531561"/>
    </source>
</evidence>
<evidence type="ECO:0000313" key="1">
    <source>
        <dbReference type="EMBL" id="KAF5875732.1"/>
    </source>
</evidence>
<organism evidence="1 2">
    <name type="scientific">Botrytis fragariae</name>
    <dbReference type="NCBI Taxonomy" id="1964551"/>
    <lineage>
        <taxon>Eukaryota</taxon>
        <taxon>Fungi</taxon>
        <taxon>Dikarya</taxon>
        <taxon>Ascomycota</taxon>
        <taxon>Pezizomycotina</taxon>
        <taxon>Leotiomycetes</taxon>
        <taxon>Helotiales</taxon>
        <taxon>Sclerotiniaceae</taxon>
        <taxon>Botrytis</taxon>
    </lineage>
</organism>
<dbReference type="OrthoDB" id="3475506at2759"/>
<name>A0A8H6EKM1_9HELO</name>
<dbReference type="Proteomes" id="UP000531561">
    <property type="component" value="Unassembled WGS sequence"/>
</dbReference>
<proteinExistence type="predicted"/>
<gene>
    <name evidence="1" type="ORF">Bfra_011495</name>
</gene>
<reference evidence="1 2" key="1">
    <citation type="journal article" date="2020" name="Phytopathology">
        <title>A high-quality genome resource of Botrytis fragariae, a new and rapidly spreading fungal pathogen causing strawberry gray mold in the U.S.A.</title>
        <authorList>
            <person name="Wu Y."/>
            <person name="Saski C.A."/>
            <person name="Schnabel G."/>
            <person name="Xiao S."/>
            <person name="Hu M."/>
        </authorList>
    </citation>
    <scope>NUCLEOTIDE SEQUENCE [LARGE SCALE GENOMIC DNA]</scope>
    <source>
        <strain evidence="1 2">BVB16</strain>
    </source>
</reference>
<dbReference type="EMBL" id="JABFCT010000005">
    <property type="protein sequence ID" value="KAF5875732.1"/>
    <property type="molecule type" value="Genomic_DNA"/>
</dbReference>
<sequence>MADNISTTACSKAASEKFDEFPLFSSFPVEIQCRIFKKAFPDPELIYWDFDIRLPHEKRMLMFSLTKTNITHYSLSCLHARTHMQSHSDSYRYLRMTVDTLSMSFTSFISLDMVGGRMTLDNITHLALIHCPALNTLYFVIDYGVGPATWTNLEYRQLVDISEGCMDLDCDFPRLKQSLNEEFRY</sequence>
<accession>A0A8H6EKM1</accession>
<keyword evidence="2" id="KW-1185">Reference proteome</keyword>
<protein>
    <submittedName>
        <fullName evidence="1">Uncharacterized protein</fullName>
    </submittedName>
</protein>
<comment type="caution">
    <text evidence="1">The sequence shown here is derived from an EMBL/GenBank/DDBJ whole genome shotgun (WGS) entry which is preliminary data.</text>
</comment>
<dbReference type="RefSeq" id="XP_037194678.1">
    <property type="nucleotide sequence ID" value="XM_037341821.1"/>
</dbReference>